<feature type="non-terminal residue" evidence="1">
    <location>
        <position position="101"/>
    </location>
</feature>
<name>X6NAY0_RETFI</name>
<reference evidence="1 2" key="1">
    <citation type="journal article" date="2013" name="Curr. Biol.">
        <title>The Genome of the Foraminiferan Reticulomyxa filosa.</title>
        <authorList>
            <person name="Glockner G."/>
            <person name="Hulsmann N."/>
            <person name="Schleicher M."/>
            <person name="Noegel A.A."/>
            <person name="Eichinger L."/>
            <person name="Gallinger C."/>
            <person name="Pawlowski J."/>
            <person name="Sierra R."/>
            <person name="Euteneuer U."/>
            <person name="Pillet L."/>
            <person name="Moustafa A."/>
            <person name="Platzer M."/>
            <person name="Groth M."/>
            <person name="Szafranski K."/>
            <person name="Schliwa M."/>
        </authorList>
    </citation>
    <scope>NUCLEOTIDE SEQUENCE [LARGE SCALE GENOMIC DNA]</scope>
</reference>
<dbReference type="Proteomes" id="UP000023152">
    <property type="component" value="Unassembled WGS sequence"/>
</dbReference>
<dbReference type="EMBL" id="ASPP01010252">
    <property type="protein sequence ID" value="ETO23068.1"/>
    <property type="molecule type" value="Genomic_DNA"/>
</dbReference>
<protein>
    <submittedName>
        <fullName evidence="1">Uncharacterized protein</fullName>
    </submittedName>
</protein>
<sequence length="101" mass="11856">MTWTYQFYNHDELGKLAVYFENPTIMHIFATRKSIGSQQADKAFFWEFLKRHSENNQHFKELLNLAVVKLRALTGTVQMLPKLAEQSLLGLVFMLSQWVGY</sequence>
<accession>X6NAY0</accession>
<keyword evidence="2" id="KW-1185">Reference proteome</keyword>
<organism evidence="1 2">
    <name type="scientific">Reticulomyxa filosa</name>
    <dbReference type="NCBI Taxonomy" id="46433"/>
    <lineage>
        <taxon>Eukaryota</taxon>
        <taxon>Sar</taxon>
        <taxon>Rhizaria</taxon>
        <taxon>Retaria</taxon>
        <taxon>Foraminifera</taxon>
        <taxon>Monothalamids</taxon>
        <taxon>Reticulomyxidae</taxon>
        <taxon>Reticulomyxa</taxon>
    </lineage>
</organism>
<dbReference type="AlphaFoldDB" id="X6NAY0"/>
<evidence type="ECO:0000313" key="2">
    <source>
        <dbReference type="Proteomes" id="UP000023152"/>
    </source>
</evidence>
<evidence type="ECO:0000313" key="1">
    <source>
        <dbReference type="EMBL" id="ETO23068.1"/>
    </source>
</evidence>
<proteinExistence type="predicted"/>
<comment type="caution">
    <text evidence="1">The sequence shown here is derived from an EMBL/GenBank/DDBJ whole genome shotgun (WGS) entry which is preliminary data.</text>
</comment>
<gene>
    <name evidence="1" type="ORF">RFI_14119</name>
</gene>